<dbReference type="GO" id="GO:0008855">
    <property type="term" value="F:exodeoxyribonuclease VII activity"/>
    <property type="evidence" value="ECO:0007669"/>
    <property type="project" value="UniProtKB-EC"/>
</dbReference>
<reference evidence="10" key="1">
    <citation type="journal article" date="2019" name="Int. J. Syst. Evol. Microbiol.">
        <title>The Global Catalogue of Microorganisms (GCM) 10K type strain sequencing project: providing services to taxonomists for standard genome sequencing and annotation.</title>
        <authorList>
            <consortium name="The Broad Institute Genomics Platform"/>
            <consortium name="The Broad Institute Genome Sequencing Center for Infectious Disease"/>
            <person name="Wu L."/>
            <person name="Ma J."/>
        </authorList>
    </citation>
    <scope>NUCLEOTIDE SEQUENCE [LARGE SCALE GENOMIC DNA]</scope>
    <source>
        <strain evidence="10">KACC 12602</strain>
    </source>
</reference>
<dbReference type="Pfam" id="PF02601">
    <property type="entry name" value="Exonuc_VII_L"/>
    <property type="match status" value="1"/>
</dbReference>
<comment type="subcellular location">
    <subcellularLocation>
        <location evidence="5 6">Cytoplasm</location>
    </subcellularLocation>
</comment>
<dbReference type="RefSeq" id="WP_378018180.1">
    <property type="nucleotide sequence ID" value="NZ_JBHSKT010000009.1"/>
</dbReference>
<dbReference type="CDD" id="cd04489">
    <property type="entry name" value="ExoVII_LU_OBF"/>
    <property type="match status" value="1"/>
</dbReference>
<dbReference type="Proteomes" id="UP001596161">
    <property type="component" value="Unassembled WGS sequence"/>
</dbReference>
<comment type="function">
    <text evidence="5">Bidirectionally degrades single-stranded DNA into large acid-insoluble oligonucleotides, which are then degraded further into small acid-soluble oligonucleotides.</text>
</comment>
<keyword evidence="1 5" id="KW-0963">Cytoplasm</keyword>
<evidence type="ECO:0000313" key="10">
    <source>
        <dbReference type="Proteomes" id="UP001596161"/>
    </source>
</evidence>
<dbReference type="InterPro" id="IPR025824">
    <property type="entry name" value="OB-fold_nuc-bd_dom"/>
</dbReference>
<evidence type="ECO:0000259" key="8">
    <source>
        <dbReference type="Pfam" id="PF13742"/>
    </source>
</evidence>
<evidence type="ECO:0000256" key="5">
    <source>
        <dbReference type="HAMAP-Rule" id="MF_00378"/>
    </source>
</evidence>
<evidence type="ECO:0000313" key="9">
    <source>
        <dbReference type="EMBL" id="MFC5271821.1"/>
    </source>
</evidence>
<organism evidence="9 10">
    <name type="scientific">Adhaeribacter terreus</name>
    <dbReference type="NCBI Taxonomy" id="529703"/>
    <lineage>
        <taxon>Bacteria</taxon>
        <taxon>Pseudomonadati</taxon>
        <taxon>Bacteroidota</taxon>
        <taxon>Cytophagia</taxon>
        <taxon>Cytophagales</taxon>
        <taxon>Hymenobacteraceae</taxon>
        <taxon>Adhaeribacter</taxon>
    </lineage>
</organism>
<evidence type="ECO:0000256" key="6">
    <source>
        <dbReference type="RuleBase" id="RU004355"/>
    </source>
</evidence>
<dbReference type="PANTHER" id="PTHR30008">
    <property type="entry name" value="EXODEOXYRIBONUCLEASE 7 LARGE SUBUNIT"/>
    <property type="match status" value="1"/>
</dbReference>
<dbReference type="InterPro" id="IPR020579">
    <property type="entry name" value="Exonuc_VII_lsu_C"/>
</dbReference>
<comment type="caution">
    <text evidence="9">The sequence shown here is derived from an EMBL/GenBank/DDBJ whole genome shotgun (WGS) entry which is preliminary data.</text>
</comment>
<dbReference type="HAMAP" id="MF_00378">
    <property type="entry name" value="Exonuc_7_L"/>
    <property type="match status" value="1"/>
</dbReference>
<dbReference type="EMBL" id="JBHSKT010000009">
    <property type="protein sequence ID" value="MFC5271821.1"/>
    <property type="molecule type" value="Genomic_DNA"/>
</dbReference>
<keyword evidence="3 5" id="KW-0378">Hydrolase</keyword>
<dbReference type="NCBIfam" id="TIGR00237">
    <property type="entry name" value="xseA"/>
    <property type="match status" value="1"/>
</dbReference>
<evidence type="ECO:0000256" key="1">
    <source>
        <dbReference type="ARBA" id="ARBA00022490"/>
    </source>
</evidence>
<comment type="similarity">
    <text evidence="5 6">Belongs to the XseA family.</text>
</comment>
<gene>
    <name evidence="5 9" type="primary">xseA</name>
    <name evidence="9" type="ORF">ACFPIB_14480</name>
</gene>
<keyword evidence="4 5" id="KW-0269">Exonuclease</keyword>
<dbReference type="Pfam" id="PF13742">
    <property type="entry name" value="tRNA_anti_2"/>
    <property type="match status" value="1"/>
</dbReference>
<protein>
    <recommendedName>
        <fullName evidence="5">Exodeoxyribonuclease 7 large subunit</fullName>
        <ecNumber evidence="5">3.1.11.6</ecNumber>
    </recommendedName>
    <alternativeName>
        <fullName evidence="5">Exodeoxyribonuclease VII large subunit</fullName>
        <shortName evidence="5">Exonuclease VII large subunit</shortName>
    </alternativeName>
</protein>
<feature type="domain" description="Exonuclease VII large subunit C-terminal" evidence="7">
    <location>
        <begin position="155"/>
        <end position="419"/>
    </location>
</feature>
<evidence type="ECO:0000256" key="4">
    <source>
        <dbReference type="ARBA" id="ARBA00022839"/>
    </source>
</evidence>
<evidence type="ECO:0000256" key="2">
    <source>
        <dbReference type="ARBA" id="ARBA00022722"/>
    </source>
</evidence>
<dbReference type="EC" id="3.1.11.6" evidence="5"/>
<dbReference type="PANTHER" id="PTHR30008:SF0">
    <property type="entry name" value="EXODEOXYRIBONUCLEASE 7 LARGE SUBUNIT"/>
    <property type="match status" value="1"/>
</dbReference>
<proteinExistence type="inferred from homology"/>
<dbReference type="InterPro" id="IPR003753">
    <property type="entry name" value="Exonuc_VII_L"/>
</dbReference>
<evidence type="ECO:0000259" key="7">
    <source>
        <dbReference type="Pfam" id="PF02601"/>
    </source>
</evidence>
<feature type="domain" description="OB-fold nucleic acid binding" evidence="8">
    <location>
        <begin position="23"/>
        <end position="130"/>
    </location>
</feature>
<accession>A0ABW0EFT5</accession>
<comment type="catalytic activity">
    <reaction evidence="5 6">
        <text>Exonucleolytic cleavage in either 5'- to 3'- or 3'- to 5'-direction to yield nucleoside 5'-phosphates.</text>
        <dbReference type="EC" id="3.1.11.6"/>
    </reaction>
</comment>
<evidence type="ECO:0000256" key="3">
    <source>
        <dbReference type="ARBA" id="ARBA00022801"/>
    </source>
</evidence>
<comment type="subunit">
    <text evidence="5">Heterooligomer composed of large and small subunits.</text>
</comment>
<keyword evidence="10" id="KW-1185">Reference proteome</keyword>
<keyword evidence="2 5" id="KW-0540">Nuclease</keyword>
<name>A0ABW0EFT5_9BACT</name>
<sequence length="521" mass="59423">MGLFTKITYSDVSYATRANQPLTLFQLQNKIREALEEAFPANYWVVAEISEVRTHASGHCYLTLTEKDSRNQSNLIAQAKGTIWRNNYREISSYFESQTGHKLRSGLKILFNASVRFHELYGFNLDILDIDPNYTIGDLARQKQETLRKLEANGLLEKNKQRFLPEVPQRLAVISSATAAGFEDFMKQLSHNPYGYHFKTTLFEASVQGNEAAASVRQAFRLIEMQKSQFDAVILIRGGGAQTDLLCFDDYELAAAIGNFPLPVLTGIGHERDETVADIVAHTKLKTPTAVAAFLIEQFLTFEAHLDTVFEDLKDLAESIVKRKTSALENQVLQLSQQTNRYLKQQDSRLEMLVRSLSVKPKKFLTEQDKLISCHELNLVNFTRKKLENSEVKLLQQTHKLENLSRQTVGQKQQKLEHLIYCISTSAKNNITSKQLRFQPFTNKLKTETQQFLREKTYRLQLSEMEVKNRDPEQMLLRGYTLTYVNGQLVRSAKDLKPGDLIQTHFADGGAESTITNLTIL</sequence>